<accession>A0A0A1DFJ0</accession>
<gene>
    <name evidence="1" type="ORF">KR76_03195</name>
</gene>
<reference evidence="1 2" key="1">
    <citation type="journal article" date="2015" name="Genome Announc.">
        <title>Complete Genome Sequence of Steroid-Transforming Nocardioides simplex VKM Ac-2033D.</title>
        <authorList>
            <person name="Shtratnikova V.Y."/>
            <person name="Schelkunov M.I."/>
            <person name="Pekov Y.A."/>
            <person name="Fokina V.V."/>
            <person name="Logacheva M.D."/>
            <person name="Sokolov S.L."/>
            <person name="Bragin E.Y."/>
            <person name="Ashapkin V.V."/>
            <person name="Donova M.V."/>
        </authorList>
    </citation>
    <scope>NUCLEOTIDE SEQUENCE [LARGE SCALE GENOMIC DNA]</scope>
    <source>
        <strain evidence="1 2">VKM Ac-2033D</strain>
    </source>
</reference>
<name>A0A0A1DFJ0_NOCSI</name>
<dbReference type="OrthoDB" id="3788093at2"/>
<dbReference type="Proteomes" id="UP000030300">
    <property type="component" value="Chromosome"/>
</dbReference>
<organism evidence="1 2">
    <name type="scientific">Nocardioides simplex</name>
    <name type="common">Arthrobacter simplex</name>
    <dbReference type="NCBI Taxonomy" id="2045"/>
    <lineage>
        <taxon>Bacteria</taxon>
        <taxon>Bacillati</taxon>
        <taxon>Actinomycetota</taxon>
        <taxon>Actinomycetes</taxon>
        <taxon>Propionibacteriales</taxon>
        <taxon>Nocardioidaceae</taxon>
        <taxon>Pimelobacter</taxon>
    </lineage>
</organism>
<dbReference type="AlphaFoldDB" id="A0A0A1DFJ0"/>
<evidence type="ECO:0000313" key="2">
    <source>
        <dbReference type="Proteomes" id="UP000030300"/>
    </source>
</evidence>
<dbReference type="STRING" id="2045.KR76_03195"/>
<sequence>MKLKLVATAAALAVTLTACGGGGRPSQDDVAGAIKDQVGGSSSALSDKVIDCIAKKVVDSDLSDKTLNKLVDNDKGSSDELSDVTEVITKATTSCASE</sequence>
<protein>
    <submittedName>
        <fullName evidence="1">Uncharacterized protein</fullName>
    </submittedName>
</protein>
<proteinExistence type="predicted"/>
<evidence type="ECO:0000313" key="1">
    <source>
        <dbReference type="EMBL" id="AIY16011.1"/>
    </source>
</evidence>
<keyword evidence="2" id="KW-1185">Reference proteome</keyword>
<dbReference type="GeneID" id="96607980"/>
<dbReference type="RefSeq" id="WP_038676579.1">
    <property type="nucleotide sequence ID" value="NZ_CP009896.1"/>
</dbReference>
<dbReference type="eggNOG" id="ENOG502ZNPW">
    <property type="taxonomic scope" value="Bacteria"/>
</dbReference>
<dbReference type="KEGG" id="psim:KR76_03195"/>
<dbReference type="HOGENOM" id="CLU_2330934_0_0_11"/>
<dbReference type="EMBL" id="CP009896">
    <property type="protein sequence ID" value="AIY16011.1"/>
    <property type="molecule type" value="Genomic_DNA"/>
</dbReference>
<dbReference type="PROSITE" id="PS51257">
    <property type="entry name" value="PROKAR_LIPOPROTEIN"/>
    <property type="match status" value="1"/>
</dbReference>